<dbReference type="PANTHER" id="PTHR42866">
    <property type="entry name" value="3-DEOXY-MANNO-OCTULOSONATE CYTIDYLYLTRANSFERASE"/>
    <property type="match status" value="1"/>
</dbReference>
<name>A0ABS1T034_9GAMM</name>
<dbReference type="SUPFAM" id="SSF53448">
    <property type="entry name" value="Nucleotide-diphospho-sugar transferases"/>
    <property type="match status" value="1"/>
</dbReference>
<evidence type="ECO:0000256" key="1">
    <source>
        <dbReference type="ARBA" id="ARBA00022679"/>
    </source>
</evidence>
<dbReference type="InterPro" id="IPR003329">
    <property type="entry name" value="Cytidylyl_trans"/>
</dbReference>
<dbReference type="EMBL" id="JAESVD010000007">
    <property type="protein sequence ID" value="MBL4914049.1"/>
    <property type="molecule type" value="Genomic_DNA"/>
</dbReference>
<proteinExistence type="predicted"/>
<dbReference type="PANTHER" id="PTHR42866:SF2">
    <property type="entry name" value="3-DEOXY-MANNO-OCTULOSONATE CYTIDYLYLTRANSFERASE, MITOCHONDRIAL"/>
    <property type="match status" value="1"/>
</dbReference>
<comment type="caution">
    <text evidence="4">The sequence shown here is derived from an EMBL/GenBank/DDBJ whole genome shotgun (WGS) entry which is preliminary data.</text>
</comment>
<keyword evidence="3" id="KW-0448">Lipopolysaccharide biosynthesis</keyword>
<evidence type="ECO:0000256" key="2">
    <source>
        <dbReference type="ARBA" id="ARBA00022695"/>
    </source>
</evidence>
<organism evidence="4 5">
    <name type="scientific">Shewanella schlegeliana</name>
    <dbReference type="NCBI Taxonomy" id="190308"/>
    <lineage>
        <taxon>Bacteria</taxon>
        <taxon>Pseudomonadati</taxon>
        <taxon>Pseudomonadota</taxon>
        <taxon>Gammaproteobacteria</taxon>
        <taxon>Alteromonadales</taxon>
        <taxon>Shewanellaceae</taxon>
        <taxon>Shewanella</taxon>
    </lineage>
</organism>
<dbReference type="InterPro" id="IPR029044">
    <property type="entry name" value="Nucleotide-diphossugar_trans"/>
</dbReference>
<gene>
    <name evidence="4" type="ORF">JMA39_13070</name>
</gene>
<keyword evidence="2" id="KW-0548">Nucleotidyltransferase</keyword>
<dbReference type="RefSeq" id="WP_202722312.1">
    <property type="nucleotide sequence ID" value="NZ_BPEX01000024.1"/>
</dbReference>
<evidence type="ECO:0000256" key="3">
    <source>
        <dbReference type="ARBA" id="ARBA00022985"/>
    </source>
</evidence>
<evidence type="ECO:0000313" key="5">
    <source>
        <dbReference type="Proteomes" id="UP000604898"/>
    </source>
</evidence>
<dbReference type="Proteomes" id="UP000604898">
    <property type="component" value="Unassembled WGS sequence"/>
</dbReference>
<keyword evidence="5" id="KW-1185">Reference proteome</keyword>
<evidence type="ECO:0000313" key="4">
    <source>
        <dbReference type="EMBL" id="MBL4914049.1"/>
    </source>
</evidence>
<sequence length="408" mass="46013">MNVIAIIGARLNSSRLPGKHLLPLAGKPIIEHIQNRLEHCQTLTDIVLATTLDEFNQPLINWANNNSQCLAYSGDVNDLMGRINAVVEQYQADIVVYICGDCPLIDPGFIDHAVNQLRQNPQADSISLAPDVRSIHEGMAFYTRQGWDNLFVNSVSDMEKEHVGYANQRCHCLTPLLIQDSDDFSGVEHRISVDTDADYRFMQQIFQRWYAQNRTDPIVPLKWVVDTLKQEASLRQINGHVKQKKADQQYPSVSLYCAYRAADDALYQLSVKLGAALQEHYGLGTQLHVLTTETLQATWSQNCQTYHDEQAFIDALKHDDRHLTLCLLPVPLQQQVEQFKHVLSGNNSLAIELFDAKEHSATSHSIAFKWLNNGATQATAQETVINELTFNNLTQLISGLFLAYSKEI</sequence>
<keyword evidence="1 4" id="KW-0808">Transferase</keyword>
<dbReference type="Gene3D" id="3.90.550.10">
    <property type="entry name" value="Spore Coat Polysaccharide Biosynthesis Protein SpsA, Chain A"/>
    <property type="match status" value="1"/>
</dbReference>
<protein>
    <submittedName>
        <fullName evidence="4">NTP transferase domain-containing protein</fullName>
    </submittedName>
</protein>
<dbReference type="GO" id="GO:0016740">
    <property type="term" value="F:transferase activity"/>
    <property type="evidence" value="ECO:0007669"/>
    <property type="project" value="UniProtKB-KW"/>
</dbReference>
<dbReference type="Pfam" id="PF02348">
    <property type="entry name" value="CTP_transf_3"/>
    <property type="match status" value="1"/>
</dbReference>
<reference evidence="4 5" key="1">
    <citation type="submission" date="2021-01" db="EMBL/GenBank/DDBJ databases">
        <title>Genome sequence of Shewanella schlegeliana JCM 11561.</title>
        <authorList>
            <person name="Zhang H."/>
            <person name="Li C."/>
        </authorList>
    </citation>
    <scope>NUCLEOTIDE SEQUENCE [LARGE SCALE GENOMIC DNA]</scope>
    <source>
        <strain evidence="4 5">JCM 11561</strain>
    </source>
</reference>
<accession>A0ABS1T034</accession>